<evidence type="ECO:0000259" key="2">
    <source>
        <dbReference type="Pfam" id="PF14317"/>
    </source>
</evidence>
<feature type="domain" description="YcxB-like C-terminal" evidence="2">
    <location>
        <begin position="98"/>
        <end position="155"/>
    </location>
</feature>
<dbReference type="AlphaFoldDB" id="A0A2D2DQW8"/>
<keyword evidence="1" id="KW-0812">Transmembrane</keyword>
<organism evidence="3 4">
    <name type="scientific">Massilia violaceinigra</name>
    <dbReference type="NCBI Taxonomy" id="2045208"/>
    <lineage>
        <taxon>Bacteria</taxon>
        <taxon>Pseudomonadati</taxon>
        <taxon>Pseudomonadota</taxon>
        <taxon>Betaproteobacteria</taxon>
        <taxon>Burkholderiales</taxon>
        <taxon>Oxalobacteraceae</taxon>
        <taxon>Telluria group</taxon>
        <taxon>Massilia</taxon>
    </lineage>
</organism>
<keyword evidence="1" id="KW-1133">Transmembrane helix</keyword>
<feature type="transmembrane region" description="Helical" evidence="1">
    <location>
        <begin position="28"/>
        <end position="45"/>
    </location>
</feature>
<keyword evidence="1" id="KW-0472">Membrane</keyword>
<evidence type="ECO:0000256" key="1">
    <source>
        <dbReference type="SAM" id="Phobius"/>
    </source>
</evidence>
<reference evidence="3" key="1">
    <citation type="submission" date="2017-10" db="EMBL/GenBank/DDBJ databases">
        <title>Massilia psychrophilum sp. nov., a novel purple-pigmented bacterium isolated from Tianshan glacier, Xinjiang Municipality, China.</title>
        <authorList>
            <person name="Wang H."/>
        </authorList>
    </citation>
    <scope>NUCLEOTIDE SEQUENCE [LARGE SCALE GENOMIC DNA]</scope>
    <source>
        <strain evidence="3">B2</strain>
    </source>
</reference>
<evidence type="ECO:0000313" key="3">
    <source>
        <dbReference type="EMBL" id="ATQ77369.1"/>
    </source>
</evidence>
<protein>
    <recommendedName>
        <fullName evidence="2">YcxB-like C-terminal domain-containing protein</fullName>
    </recommendedName>
</protein>
<proteinExistence type="predicted"/>
<sequence>MMQVTVDITKRDVFLVSLAMIPRLKGNWIFMGVLALAIFVLVLVTRTPDNLYSLGVAAVAALGGALGGGLSALTINIATMLLKLDAGNPMLGRHHYALTDAGLERRAGKQDSMRPWAAIASVGRLSGYIVFRLQGNGIFVLPRRAFSSGEAFQAFWQRASALKTAA</sequence>
<dbReference type="Proteomes" id="UP000229897">
    <property type="component" value="Chromosome"/>
</dbReference>
<dbReference type="KEGG" id="mass:CR152_24850"/>
<gene>
    <name evidence="3" type="ORF">CR152_24850</name>
</gene>
<dbReference type="Pfam" id="PF14317">
    <property type="entry name" value="YcxB"/>
    <property type="match status" value="1"/>
</dbReference>
<dbReference type="EMBL" id="CP024608">
    <property type="protein sequence ID" value="ATQ77369.1"/>
    <property type="molecule type" value="Genomic_DNA"/>
</dbReference>
<evidence type="ECO:0000313" key="4">
    <source>
        <dbReference type="Proteomes" id="UP000229897"/>
    </source>
</evidence>
<dbReference type="RefSeq" id="WP_099879467.1">
    <property type="nucleotide sequence ID" value="NZ_CP024608.1"/>
</dbReference>
<feature type="transmembrane region" description="Helical" evidence="1">
    <location>
        <begin position="51"/>
        <end position="73"/>
    </location>
</feature>
<dbReference type="OrthoDB" id="9913245at2"/>
<keyword evidence="4" id="KW-1185">Reference proteome</keyword>
<dbReference type="InterPro" id="IPR025588">
    <property type="entry name" value="YcxB-like_C"/>
</dbReference>
<accession>A0A2D2DQW8</accession>
<name>A0A2D2DQW8_9BURK</name>